<comment type="caution">
    <text evidence="1">The sequence shown here is derived from an EMBL/GenBank/DDBJ whole genome shotgun (WGS) entry which is preliminary data.</text>
</comment>
<reference evidence="1 2" key="1">
    <citation type="submission" date="2018-11" db="EMBL/GenBank/DDBJ databases">
        <title>Genomic Encyclopedia of Type Strains, Phase IV (KMG-IV): sequencing the most valuable type-strain genomes for metagenomic binning, comparative biology and taxonomic classification.</title>
        <authorList>
            <person name="Goeker M."/>
        </authorList>
    </citation>
    <scope>NUCLEOTIDE SEQUENCE [LARGE SCALE GENOMIC DNA]</scope>
    <source>
        <strain evidence="1 2">DSM 5900</strain>
    </source>
</reference>
<dbReference type="Proteomes" id="UP000278222">
    <property type="component" value="Unassembled WGS sequence"/>
</dbReference>
<dbReference type="EMBL" id="RJKX01000013">
    <property type="protein sequence ID" value="ROQ00449.1"/>
    <property type="molecule type" value="Genomic_DNA"/>
</dbReference>
<evidence type="ECO:0000313" key="1">
    <source>
        <dbReference type="EMBL" id="ROQ00449.1"/>
    </source>
</evidence>
<dbReference type="OrthoDB" id="8115628at2"/>
<gene>
    <name evidence="1" type="ORF">EDC65_2248</name>
</gene>
<protein>
    <submittedName>
        <fullName evidence="1">Uncharacterized protein</fullName>
    </submittedName>
</protein>
<proteinExistence type="predicted"/>
<evidence type="ECO:0000313" key="2">
    <source>
        <dbReference type="Proteomes" id="UP000278222"/>
    </source>
</evidence>
<keyword evidence="2" id="KW-1185">Reference proteome</keyword>
<accession>A0A3N1MB19</accession>
<dbReference type="RefSeq" id="WP_123689726.1">
    <property type="nucleotide sequence ID" value="NZ_AP019700.1"/>
</dbReference>
<name>A0A3N1MB19_9PROT</name>
<organism evidence="1 2">
    <name type="scientific">Stella humosa</name>
    <dbReference type="NCBI Taxonomy" id="94"/>
    <lineage>
        <taxon>Bacteria</taxon>
        <taxon>Pseudomonadati</taxon>
        <taxon>Pseudomonadota</taxon>
        <taxon>Alphaproteobacteria</taxon>
        <taxon>Rhodospirillales</taxon>
        <taxon>Stellaceae</taxon>
        <taxon>Stella</taxon>
    </lineage>
</organism>
<sequence length="260" mass="28293">MTALVAYPHEWRRRSVAVADCLAIGAGGRLAGEAEMLSGVLAAGPVVLHGCSPVTAPLLAAARRAADRPWWYADKGYFGRRSMVRVTRGRLQHDGFSGGARADRLRDLGVDIAPWRHGGRHVLVCLQSEQWMRDAEELSRRDWLAWVLALLALATDREIRVRTKRPPDGIEHRPLAADLADCWAVVTHTSNCAVEALVAGVPVFITGNSAASPMAAGPISAIETPCRPDGREEWAARLAANQWTLDELAAGDWWRQVGEG</sequence>
<dbReference type="AlphaFoldDB" id="A0A3N1MB19"/>